<name>A0ABN9SCB8_9DINO</name>
<feature type="region of interest" description="Disordered" evidence="1">
    <location>
        <begin position="221"/>
        <end position="295"/>
    </location>
</feature>
<feature type="region of interest" description="Disordered" evidence="1">
    <location>
        <begin position="1"/>
        <end position="40"/>
    </location>
</feature>
<sequence length="295" mass="32229">MRRDPPSPPWRPGGGSPQKSSKTTRPSGRGTLSSTALRGRTAVLGHGTIALPQPSESRARTSSSFVLNVVEGLEVDRTTATEPNSDERRTAADDAARTPSVLARHDADELALLPGSRDRHRRRPRRLLEHHIHELRASWGRAATRRSSRRHRTSIATALAHWKIASKGIVELISTGSARYSRRENSICTRMVGNRRKPGAAAPPRRPGTATSCLRYHRQLLASSSRLRPAAPAARPPRPRRRRRWAAAAPAAGRPRLAATGSAQEALGRAREAHPPRGRSPRPGPRPHGLRGARL</sequence>
<organism evidence="2 3">
    <name type="scientific">Prorocentrum cordatum</name>
    <dbReference type="NCBI Taxonomy" id="2364126"/>
    <lineage>
        <taxon>Eukaryota</taxon>
        <taxon>Sar</taxon>
        <taxon>Alveolata</taxon>
        <taxon>Dinophyceae</taxon>
        <taxon>Prorocentrales</taxon>
        <taxon>Prorocentraceae</taxon>
        <taxon>Prorocentrum</taxon>
    </lineage>
</organism>
<proteinExistence type="predicted"/>
<dbReference type="EMBL" id="CAUYUJ010010402">
    <property type="protein sequence ID" value="CAK0829274.1"/>
    <property type="molecule type" value="Genomic_DNA"/>
</dbReference>
<feature type="compositionally biased region" description="Low complexity" evidence="1">
    <location>
        <begin position="221"/>
        <end position="233"/>
    </location>
</feature>
<feature type="region of interest" description="Disordered" evidence="1">
    <location>
        <begin position="192"/>
        <end position="211"/>
    </location>
</feature>
<feature type="compositionally biased region" description="Basic and acidic residues" evidence="1">
    <location>
        <begin position="76"/>
        <end position="96"/>
    </location>
</feature>
<evidence type="ECO:0000313" key="2">
    <source>
        <dbReference type="EMBL" id="CAK0829274.1"/>
    </source>
</evidence>
<reference evidence="2" key="1">
    <citation type="submission" date="2023-10" db="EMBL/GenBank/DDBJ databases">
        <authorList>
            <person name="Chen Y."/>
            <person name="Shah S."/>
            <person name="Dougan E. K."/>
            <person name="Thang M."/>
            <person name="Chan C."/>
        </authorList>
    </citation>
    <scope>NUCLEOTIDE SEQUENCE [LARGE SCALE GENOMIC DNA]</scope>
</reference>
<feature type="compositionally biased region" description="Low complexity" evidence="1">
    <location>
        <begin position="199"/>
        <end position="211"/>
    </location>
</feature>
<evidence type="ECO:0000313" key="3">
    <source>
        <dbReference type="Proteomes" id="UP001189429"/>
    </source>
</evidence>
<keyword evidence="3" id="KW-1185">Reference proteome</keyword>
<evidence type="ECO:0000256" key="1">
    <source>
        <dbReference type="SAM" id="MobiDB-lite"/>
    </source>
</evidence>
<feature type="compositionally biased region" description="Pro residues" evidence="1">
    <location>
        <begin position="1"/>
        <end position="11"/>
    </location>
</feature>
<dbReference type="Proteomes" id="UP001189429">
    <property type="component" value="Unassembled WGS sequence"/>
</dbReference>
<comment type="caution">
    <text evidence="2">The sequence shown here is derived from an EMBL/GenBank/DDBJ whole genome shotgun (WGS) entry which is preliminary data.</text>
</comment>
<feature type="region of interest" description="Disordered" evidence="1">
    <location>
        <begin position="76"/>
        <end position="98"/>
    </location>
</feature>
<feature type="compositionally biased region" description="Polar residues" evidence="1">
    <location>
        <begin position="18"/>
        <end position="36"/>
    </location>
</feature>
<accession>A0ABN9SCB8</accession>
<gene>
    <name evidence="2" type="ORF">PCOR1329_LOCUS28271</name>
</gene>
<protein>
    <submittedName>
        <fullName evidence="2">Uncharacterized protein</fullName>
    </submittedName>
</protein>
<feature type="compositionally biased region" description="Low complexity" evidence="1">
    <location>
        <begin position="246"/>
        <end position="259"/>
    </location>
</feature>